<reference evidence="2" key="2">
    <citation type="submission" date="2010-07" db="EMBL/GenBank/DDBJ databases">
        <authorList>
            <consortium name="The Broad Institute Genome Sequencing Platform"/>
            <consortium name="Broad Institute Genome Sequencing Center for Infectious Disease"/>
            <person name="Ma L.-J."/>
            <person name="Dead R."/>
            <person name="Young S."/>
            <person name="Zeng Q."/>
            <person name="Koehrsen M."/>
            <person name="Alvarado L."/>
            <person name="Berlin A."/>
            <person name="Chapman S.B."/>
            <person name="Chen Z."/>
            <person name="Freedman E."/>
            <person name="Gellesch M."/>
            <person name="Goldberg J."/>
            <person name="Griggs A."/>
            <person name="Gujja S."/>
            <person name="Heilman E.R."/>
            <person name="Heiman D."/>
            <person name="Hepburn T."/>
            <person name="Howarth C."/>
            <person name="Jen D."/>
            <person name="Larson L."/>
            <person name="Mehta T."/>
            <person name="Neiman D."/>
            <person name="Pearson M."/>
            <person name="Roberts A."/>
            <person name="Saif S."/>
            <person name="Shea T."/>
            <person name="Shenoy N."/>
            <person name="Sisk P."/>
            <person name="Stolte C."/>
            <person name="Sykes S."/>
            <person name="Walk T."/>
            <person name="White J."/>
            <person name="Yandava C."/>
            <person name="Haas B."/>
            <person name="Nusbaum C."/>
            <person name="Birren B."/>
        </authorList>
    </citation>
    <scope>NUCLEOTIDE SEQUENCE</scope>
    <source>
        <strain evidence="2">R3-111a-1</strain>
    </source>
</reference>
<evidence type="ECO:0000313" key="2">
    <source>
        <dbReference type="EMBL" id="EJT68746.1"/>
    </source>
</evidence>
<dbReference type="Proteomes" id="UP000006039">
    <property type="component" value="Unassembled WGS sequence"/>
</dbReference>
<evidence type="ECO:0000313" key="3">
    <source>
        <dbReference type="EnsemblFungi" id="EJT68746"/>
    </source>
</evidence>
<accession>J3PJK1</accession>
<protein>
    <submittedName>
        <fullName evidence="2 3">Uncharacterized protein</fullName>
    </submittedName>
</protein>
<name>J3PJK1_GAET3</name>
<reference evidence="4" key="1">
    <citation type="submission" date="2010-07" db="EMBL/GenBank/DDBJ databases">
        <title>The genome sequence of Gaeumannomyces graminis var. tritici strain R3-111a-1.</title>
        <authorList>
            <consortium name="The Broad Institute Genome Sequencing Platform"/>
            <person name="Ma L.-J."/>
            <person name="Dead R."/>
            <person name="Young S."/>
            <person name="Zeng Q."/>
            <person name="Koehrsen M."/>
            <person name="Alvarado L."/>
            <person name="Berlin A."/>
            <person name="Chapman S.B."/>
            <person name="Chen Z."/>
            <person name="Freedman E."/>
            <person name="Gellesch M."/>
            <person name="Goldberg J."/>
            <person name="Griggs A."/>
            <person name="Gujja S."/>
            <person name="Heilman E.R."/>
            <person name="Heiman D."/>
            <person name="Hepburn T."/>
            <person name="Howarth C."/>
            <person name="Jen D."/>
            <person name="Larson L."/>
            <person name="Mehta T."/>
            <person name="Neiman D."/>
            <person name="Pearson M."/>
            <person name="Roberts A."/>
            <person name="Saif S."/>
            <person name="Shea T."/>
            <person name="Shenoy N."/>
            <person name="Sisk P."/>
            <person name="Stolte C."/>
            <person name="Sykes S."/>
            <person name="Walk T."/>
            <person name="White J."/>
            <person name="Yandava C."/>
            <person name="Haas B."/>
            <person name="Nusbaum C."/>
            <person name="Birren B."/>
        </authorList>
    </citation>
    <scope>NUCLEOTIDE SEQUENCE [LARGE SCALE GENOMIC DNA]</scope>
    <source>
        <strain evidence="4">R3-111a-1</strain>
    </source>
</reference>
<dbReference type="VEuPathDB" id="FungiDB:GGTG_13687"/>
<dbReference type="EnsemblFungi" id="EJT68746">
    <property type="protein sequence ID" value="EJT68746"/>
    <property type="gene ID" value="GGTG_13687"/>
</dbReference>
<dbReference type="EMBL" id="GL385428">
    <property type="protein sequence ID" value="EJT68746.1"/>
    <property type="molecule type" value="Genomic_DNA"/>
</dbReference>
<keyword evidence="4" id="KW-1185">Reference proteome</keyword>
<gene>
    <name evidence="3" type="primary">20354145</name>
    <name evidence="2" type="ORF">GGTG_13687</name>
</gene>
<feature type="region of interest" description="Disordered" evidence="1">
    <location>
        <begin position="63"/>
        <end position="97"/>
    </location>
</feature>
<dbReference type="RefSeq" id="XP_009229868.1">
    <property type="nucleotide sequence ID" value="XM_009231604.1"/>
</dbReference>
<dbReference type="AlphaFoldDB" id="J3PJK1"/>
<reference evidence="3" key="4">
    <citation type="journal article" date="2015" name="G3 (Bethesda)">
        <title>Genome sequences of three phytopathogenic species of the Magnaporthaceae family of fungi.</title>
        <authorList>
            <person name="Okagaki L.H."/>
            <person name="Nunes C.C."/>
            <person name="Sailsbery J."/>
            <person name="Clay B."/>
            <person name="Brown D."/>
            <person name="John T."/>
            <person name="Oh Y."/>
            <person name="Young N."/>
            <person name="Fitzgerald M."/>
            <person name="Haas B.J."/>
            <person name="Zeng Q."/>
            <person name="Young S."/>
            <person name="Adiconis X."/>
            <person name="Fan L."/>
            <person name="Levin J.Z."/>
            <person name="Mitchell T.K."/>
            <person name="Okubara P.A."/>
            <person name="Farman M.L."/>
            <person name="Kohn L.M."/>
            <person name="Birren B."/>
            <person name="Ma L.-J."/>
            <person name="Dean R.A."/>
        </authorList>
    </citation>
    <scope>NUCLEOTIDE SEQUENCE</scope>
    <source>
        <strain evidence="3">R3-111a-1</strain>
    </source>
</reference>
<evidence type="ECO:0000256" key="1">
    <source>
        <dbReference type="SAM" id="MobiDB-lite"/>
    </source>
</evidence>
<feature type="region of interest" description="Disordered" evidence="1">
    <location>
        <begin position="371"/>
        <end position="422"/>
    </location>
</feature>
<proteinExistence type="predicted"/>
<reference evidence="3" key="5">
    <citation type="submission" date="2018-04" db="UniProtKB">
        <authorList>
            <consortium name="EnsemblFungi"/>
        </authorList>
    </citation>
    <scope>IDENTIFICATION</scope>
    <source>
        <strain evidence="3">R3-111a-1</strain>
    </source>
</reference>
<dbReference type="GeneID" id="20354145"/>
<organism evidence="2">
    <name type="scientific">Gaeumannomyces tritici (strain R3-111a-1)</name>
    <name type="common">Wheat and barley take-all root rot fungus</name>
    <name type="synonym">Gaeumannomyces graminis var. tritici</name>
    <dbReference type="NCBI Taxonomy" id="644352"/>
    <lineage>
        <taxon>Eukaryota</taxon>
        <taxon>Fungi</taxon>
        <taxon>Dikarya</taxon>
        <taxon>Ascomycota</taxon>
        <taxon>Pezizomycotina</taxon>
        <taxon>Sordariomycetes</taxon>
        <taxon>Sordariomycetidae</taxon>
        <taxon>Magnaporthales</taxon>
        <taxon>Magnaporthaceae</taxon>
        <taxon>Gaeumannomyces</taxon>
    </lineage>
</organism>
<reference evidence="2" key="3">
    <citation type="submission" date="2010-09" db="EMBL/GenBank/DDBJ databases">
        <title>Annotation of Gaeumannomyces graminis var. tritici R3-111a-1.</title>
        <authorList>
            <consortium name="The Broad Institute Genome Sequencing Platform"/>
            <person name="Ma L.-J."/>
            <person name="Dead R."/>
            <person name="Young S.K."/>
            <person name="Zeng Q."/>
            <person name="Gargeya S."/>
            <person name="Fitzgerald M."/>
            <person name="Haas B."/>
            <person name="Abouelleil A."/>
            <person name="Alvarado L."/>
            <person name="Arachchi H.M."/>
            <person name="Berlin A."/>
            <person name="Brown A."/>
            <person name="Chapman S.B."/>
            <person name="Chen Z."/>
            <person name="Dunbar C."/>
            <person name="Freedman E."/>
            <person name="Gearin G."/>
            <person name="Gellesch M."/>
            <person name="Goldberg J."/>
            <person name="Griggs A."/>
            <person name="Gujja S."/>
            <person name="Heiman D."/>
            <person name="Howarth C."/>
            <person name="Larson L."/>
            <person name="Lui A."/>
            <person name="MacDonald P.J.P."/>
            <person name="Mehta T."/>
            <person name="Montmayeur A."/>
            <person name="Murphy C."/>
            <person name="Neiman D."/>
            <person name="Pearson M."/>
            <person name="Priest M."/>
            <person name="Roberts A."/>
            <person name="Saif S."/>
            <person name="Shea T."/>
            <person name="Shenoy N."/>
            <person name="Sisk P."/>
            <person name="Stolte C."/>
            <person name="Sykes S."/>
            <person name="Yandava C."/>
            <person name="Wortman J."/>
            <person name="Nusbaum C."/>
            <person name="Birren B."/>
        </authorList>
    </citation>
    <scope>NUCLEOTIDE SEQUENCE</scope>
    <source>
        <strain evidence="2">R3-111a-1</strain>
    </source>
</reference>
<sequence length="422" mass="44427">MPAPLRGEPVAIGRGRRALGLAVGAAEEAHGNAEFGAGGFVAVPTTCSRRWLVSPGELAGLGLGEGAGPWPDEQGSNKKVEAPPHQQGRAGLATRRPKMARATSLPWPCSAVLGFSGEGHVETGWVPELPPIPTTVSGKKAEGETKLIHAGGLRPTNIHGAVLDITGLGFAGYVCTFSRVCVPPASKRVNMSSPECNARARKADAAVVNDACYHPSSDHRSDVEVEERQSRLIRHAQGGPRLSIANLLPPRAARSLQIRSEFTRPRWEEPTSIGGSFQADDWMTGRPALAVCLSAVAALIGQCRATTQGVPASATLPFGWQHLQSELQLCGGGGERKAEGPPSRPSFSFAQLLTVRPTFSLRPSLATLQRLGLDGPQAPSGDTRAAHARPPQPRQAKETIKSPVAKPRAHTCHDGGPPPPKN</sequence>
<evidence type="ECO:0000313" key="4">
    <source>
        <dbReference type="Proteomes" id="UP000006039"/>
    </source>
</evidence>
<dbReference type="HOGENOM" id="CLU_650595_0_0_1"/>